<gene>
    <name evidence="2" type="ORF">Hypma_014703</name>
</gene>
<dbReference type="InterPro" id="IPR038727">
    <property type="entry name" value="NadR/Ttd14_AAA_dom"/>
</dbReference>
<dbReference type="Gene3D" id="3.40.50.300">
    <property type="entry name" value="P-loop containing nucleotide triphosphate hydrolases"/>
    <property type="match status" value="1"/>
</dbReference>
<accession>A0A369JDC3</accession>
<dbReference type="OrthoDB" id="6118920at2759"/>
<dbReference type="EMBL" id="LUEZ02000090">
    <property type="protein sequence ID" value="RDB18597.1"/>
    <property type="molecule type" value="Genomic_DNA"/>
</dbReference>
<proteinExistence type="predicted"/>
<organism evidence="2 3">
    <name type="scientific">Hypsizygus marmoreus</name>
    <name type="common">White beech mushroom</name>
    <name type="synonym">Agaricus marmoreus</name>
    <dbReference type="NCBI Taxonomy" id="39966"/>
    <lineage>
        <taxon>Eukaryota</taxon>
        <taxon>Fungi</taxon>
        <taxon>Dikarya</taxon>
        <taxon>Basidiomycota</taxon>
        <taxon>Agaricomycotina</taxon>
        <taxon>Agaricomycetes</taxon>
        <taxon>Agaricomycetidae</taxon>
        <taxon>Agaricales</taxon>
        <taxon>Tricholomatineae</taxon>
        <taxon>Lyophyllaceae</taxon>
        <taxon>Hypsizygus</taxon>
    </lineage>
</organism>
<dbReference type="SUPFAM" id="SSF52540">
    <property type="entry name" value="P-loop containing nucleoside triphosphate hydrolases"/>
    <property type="match status" value="1"/>
</dbReference>
<sequence>MGSQEFHKSLYVVGPSSTGKTTLCNAVAKKLHLNENAVVGEVARHVMATQGYTRKDVGSLEMQQAIMDAHLQRENEGRMGAVRLCDRSAIDPIVYAVLTAPNAEEAKRRQDILVHSPLFQLALQGYRDSIFLLLAPVPEWVVDDGVRLIESQARCHDIFKTVLRELDIAFRELGPEMRFLEERIMAVMGMLRL</sequence>
<feature type="domain" description="NadR/Ttd14 AAA" evidence="1">
    <location>
        <begin position="11"/>
        <end position="173"/>
    </location>
</feature>
<name>A0A369JDC3_HYPMA</name>
<dbReference type="Pfam" id="PF13521">
    <property type="entry name" value="AAA_28"/>
    <property type="match status" value="1"/>
</dbReference>
<dbReference type="Proteomes" id="UP000076154">
    <property type="component" value="Unassembled WGS sequence"/>
</dbReference>
<evidence type="ECO:0000313" key="3">
    <source>
        <dbReference type="Proteomes" id="UP000076154"/>
    </source>
</evidence>
<protein>
    <recommendedName>
        <fullName evidence="1">NadR/Ttd14 AAA domain-containing protein</fullName>
    </recommendedName>
</protein>
<keyword evidence="3" id="KW-1185">Reference proteome</keyword>
<dbReference type="AlphaFoldDB" id="A0A369JDC3"/>
<reference evidence="2" key="1">
    <citation type="submission" date="2018-04" db="EMBL/GenBank/DDBJ databases">
        <title>Whole genome sequencing of Hypsizygus marmoreus.</title>
        <authorList>
            <person name="Choi I.-G."/>
            <person name="Min B."/>
            <person name="Kim J.-G."/>
            <person name="Kim S."/>
            <person name="Oh Y.-L."/>
            <person name="Kong W.-S."/>
            <person name="Park H."/>
            <person name="Jeong J."/>
            <person name="Song E.-S."/>
        </authorList>
    </citation>
    <scope>NUCLEOTIDE SEQUENCE [LARGE SCALE GENOMIC DNA]</scope>
    <source>
        <strain evidence="2">51987-8</strain>
    </source>
</reference>
<evidence type="ECO:0000313" key="2">
    <source>
        <dbReference type="EMBL" id="RDB18597.1"/>
    </source>
</evidence>
<dbReference type="InParanoid" id="A0A369JDC3"/>
<evidence type="ECO:0000259" key="1">
    <source>
        <dbReference type="Pfam" id="PF13521"/>
    </source>
</evidence>
<dbReference type="InterPro" id="IPR027417">
    <property type="entry name" value="P-loop_NTPase"/>
</dbReference>
<comment type="caution">
    <text evidence="2">The sequence shown here is derived from an EMBL/GenBank/DDBJ whole genome shotgun (WGS) entry which is preliminary data.</text>
</comment>